<evidence type="ECO:0000256" key="1">
    <source>
        <dbReference type="ARBA" id="ARBA00010641"/>
    </source>
</evidence>
<keyword evidence="9" id="KW-1185">Reference proteome</keyword>
<protein>
    <submittedName>
        <fullName evidence="8">RNA polymerase subunit sigma-24</fullName>
    </submittedName>
</protein>
<dbReference type="InterPro" id="IPR013325">
    <property type="entry name" value="RNA_pol_sigma_r2"/>
</dbReference>
<gene>
    <name evidence="8" type="ORF">TAE01_13920</name>
</gene>
<name>A0A512CZD6_9MICO</name>
<dbReference type="PANTHER" id="PTHR47756">
    <property type="entry name" value="BLL6612 PROTEIN-RELATED"/>
    <property type="match status" value="1"/>
</dbReference>
<dbReference type="Pfam" id="PF08281">
    <property type="entry name" value="Sigma70_r4_2"/>
    <property type="match status" value="1"/>
</dbReference>
<dbReference type="GO" id="GO:0006352">
    <property type="term" value="P:DNA-templated transcription initiation"/>
    <property type="evidence" value="ECO:0007669"/>
    <property type="project" value="InterPro"/>
</dbReference>
<comment type="caution">
    <text evidence="8">The sequence shown here is derived from an EMBL/GenBank/DDBJ whole genome shotgun (WGS) entry which is preliminary data.</text>
</comment>
<organism evidence="8 9">
    <name type="scientific">Terrabacter aerolatus</name>
    <dbReference type="NCBI Taxonomy" id="422442"/>
    <lineage>
        <taxon>Bacteria</taxon>
        <taxon>Bacillati</taxon>
        <taxon>Actinomycetota</taxon>
        <taxon>Actinomycetes</taxon>
        <taxon>Micrococcales</taxon>
        <taxon>Intrasporangiaceae</taxon>
        <taxon>Terrabacter</taxon>
    </lineage>
</organism>
<comment type="similarity">
    <text evidence="1">Belongs to the sigma-70 factor family. ECF subfamily.</text>
</comment>
<keyword evidence="4" id="KW-0804">Transcription</keyword>
<dbReference type="GO" id="GO:0003677">
    <property type="term" value="F:DNA binding"/>
    <property type="evidence" value="ECO:0007669"/>
    <property type="project" value="InterPro"/>
</dbReference>
<keyword evidence="2" id="KW-0805">Transcription regulation</keyword>
<dbReference type="SUPFAM" id="SSF88659">
    <property type="entry name" value="Sigma3 and sigma4 domains of RNA polymerase sigma factors"/>
    <property type="match status" value="1"/>
</dbReference>
<dbReference type="Proteomes" id="UP000321534">
    <property type="component" value="Unassembled WGS sequence"/>
</dbReference>
<evidence type="ECO:0000256" key="2">
    <source>
        <dbReference type="ARBA" id="ARBA00023015"/>
    </source>
</evidence>
<dbReference type="SUPFAM" id="SSF88946">
    <property type="entry name" value="Sigma2 domain of RNA polymerase sigma factors"/>
    <property type="match status" value="1"/>
</dbReference>
<dbReference type="InterPro" id="IPR036388">
    <property type="entry name" value="WH-like_DNA-bd_sf"/>
</dbReference>
<evidence type="ECO:0000256" key="3">
    <source>
        <dbReference type="ARBA" id="ARBA00023082"/>
    </source>
</evidence>
<dbReference type="Gene3D" id="1.10.1740.10">
    <property type="match status" value="1"/>
</dbReference>
<dbReference type="OrthoDB" id="9780299at2"/>
<dbReference type="InterPro" id="IPR013324">
    <property type="entry name" value="RNA_pol_sigma_r3/r4-like"/>
</dbReference>
<dbReference type="AlphaFoldDB" id="A0A512CZD6"/>
<feature type="compositionally biased region" description="Basic and acidic residues" evidence="5">
    <location>
        <begin position="84"/>
        <end position="99"/>
    </location>
</feature>
<dbReference type="EMBL" id="BJYX01000005">
    <property type="protein sequence ID" value="GEO29582.1"/>
    <property type="molecule type" value="Genomic_DNA"/>
</dbReference>
<feature type="domain" description="DUF6596" evidence="7">
    <location>
        <begin position="182"/>
        <end position="279"/>
    </location>
</feature>
<dbReference type="InterPro" id="IPR046531">
    <property type="entry name" value="DUF6596"/>
</dbReference>
<dbReference type="RefSeq" id="WP_147064780.1">
    <property type="nucleotide sequence ID" value="NZ_BAAARO010000002.1"/>
</dbReference>
<dbReference type="Gene3D" id="1.10.10.10">
    <property type="entry name" value="Winged helix-like DNA-binding domain superfamily/Winged helix DNA-binding domain"/>
    <property type="match status" value="1"/>
</dbReference>
<reference evidence="8 9" key="1">
    <citation type="submission" date="2019-07" db="EMBL/GenBank/DDBJ databases">
        <title>Whole genome shotgun sequence of Terrabacter aerolatus NBRC 106305.</title>
        <authorList>
            <person name="Hosoyama A."/>
            <person name="Uohara A."/>
            <person name="Ohji S."/>
            <person name="Ichikawa N."/>
        </authorList>
    </citation>
    <scope>NUCLEOTIDE SEQUENCE [LARGE SCALE GENOMIC DNA]</scope>
    <source>
        <strain evidence="8 9">NBRC 106305</strain>
    </source>
</reference>
<evidence type="ECO:0000256" key="4">
    <source>
        <dbReference type="ARBA" id="ARBA00023163"/>
    </source>
</evidence>
<dbReference type="PANTHER" id="PTHR47756:SF1">
    <property type="entry name" value="BLL0085 PROTEIN"/>
    <property type="match status" value="1"/>
</dbReference>
<evidence type="ECO:0000259" key="7">
    <source>
        <dbReference type="Pfam" id="PF20239"/>
    </source>
</evidence>
<feature type="domain" description="RNA polymerase sigma factor 70 region 4 type 2" evidence="6">
    <location>
        <begin position="121"/>
        <end position="164"/>
    </location>
</feature>
<feature type="region of interest" description="Disordered" evidence="5">
    <location>
        <begin position="80"/>
        <end position="99"/>
    </location>
</feature>
<dbReference type="Pfam" id="PF20239">
    <property type="entry name" value="DUF6596"/>
    <property type="match status" value="1"/>
</dbReference>
<accession>A0A512CZD6</accession>
<evidence type="ECO:0000256" key="5">
    <source>
        <dbReference type="SAM" id="MobiDB-lite"/>
    </source>
</evidence>
<proteinExistence type="inferred from homology"/>
<evidence type="ECO:0000259" key="6">
    <source>
        <dbReference type="Pfam" id="PF08281"/>
    </source>
</evidence>
<sequence length="434" mass="46738">MPLGTGEFEEAWPRIVRALASFTGSLDDAEEYAAEAVARAAAHERDGGRTIESYAAWCTSVAKRAWLDDARRRTTLRRLAPELPRPEAEHAAMDADDLSPHGREGLDDRLALLFVACDEAISPTSRMVLALRVVCGLTIPEIANHLGVQETAAAARLTRAKRALAEARGAFHVPDRAERERRLPVVIACVAGLFTVAHRTVLDPADALADTGRQALSIADALVAAHPDDTEVRGLRAVIRLGLARRPGRVDDAGTGLALDEVDRSRWDARLLRAGLHDATLAARGDGRFAIEAAIAGLHSSAASFEGTDWTRIAQLYGALEDRWPSPSVHVARLVATAHTVLSAEPVRGDTATGDARAVTSTGSVLAEVERELTGLVRDAPAYASRDASLALADLEWRTGRREQAAARYRDLAEVIAVEPLRRFCLRRAGLTLP</sequence>
<evidence type="ECO:0000313" key="9">
    <source>
        <dbReference type="Proteomes" id="UP000321534"/>
    </source>
</evidence>
<dbReference type="GO" id="GO:0016987">
    <property type="term" value="F:sigma factor activity"/>
    <property type="evidence" value="ECO:0007669"/>
    <property type="project" value="UniProtKB-KW"/>
</dbReference>
<evidence type="ECO:0000313" key="8">
    <source>
        <dbReference type="EMBL" id="GEO29582.1"/>
    </source>
</evidence>
<keyword evidence="3" id="KW-0731">Sigma factor</keyword>
<dbReference type="InterPro" id="IPR013249">
    <property type="entry name" value="RNA_pol_sigma70_r4_t2"/>
</dbReference>